<protein>
    <submittedName>
        <fullName evidence="1">Uncharacterized protein</fullName>
    </submittedName>
</protein>
<dbReference type="AlphaFoldDB" id="A0AAW0KZV0"/>
<dbReference type="EMBL" id="PKMF04000195">
    <property type="protein sequence ID" value="KAK7843881.1"/>
    <property type="molecule type" value="Genomic_DNA"/>
</dbReference>
<sequence>MEITLPYARADGLIVQACAMHLRAGMEVIISKHFGVEIIDELLIDSVRKKKSLSACWSQNTMKEINSLLI</sequence>
<proteinExistence type="predicted"/>
<accession>A0AAW0KZV0</accession>
<organism evidence="1 2">
    <name type="scientific">Quercus suber</name>
    <name type="common">Cork oak</name>
    <dbReference type="NCBI Taxonomy" id="58331"/>
    <lineage>
        <taxon>Eukaryota</taxon>
        <taxon>Viridiplantae</taxon>
        <taxon>Streptophyta</taxon>
        <taxon>Embryophyta</taxon>
        <taxon>Tracheophyta</taxon>
        <taxon>Spermatophyta</taxon>
        <taxon>Magnoliopsida</taxon>
        <taxon>eudicotyledons</taxon>
        <taxon>Gunneridae</taxon>
        <taxon>Pentapetalae</taxon>
        <taxon>rosids</taxon>
        <taxon>fabids</taxon>
        <taxon>Fagales</taxon>
        <taxon>Fagaceae</taxon>
        <taxon>Quercus</taxon>
    </lineage>
</organism>
<evidence type="ECO:0000313" key="2">
    <source>
        <dbReference type="Proteomes" id="UP000237347"/>
    </source>
</evidence>
<dbReference type="Proteomes" id="UP000237347">
    <property type="component" value="Unassembled WGS sequence"/>
</dbReference>
<evidence type="ECO:0000313" key="1">
    <source>
        <dbReference type="EMBL" id="KAK7843881.1"/>
    </source>
</evidence>
<name>A0AAW0KZV0_QUESU</name>
<reference evidence="1 2" key="1">
    <citation type="journal article" date="2018" name="Sci. Data">
        <title>The draft genome sequence of cork oak.</title>
        <authorList>
            <person name="Ramos A.M."/>
            <person name="Usie A."/>
            <person name="Barbosa P."/>
            <person name="Barros P.M."/>
            <person name="Capote T."/>
            <person name="Chaves I."/>
            <person name="Simoes F."/>
            <person name="Abreu I."/>
            <person name="Carrasquinho I."/>
            <person name="Faro C."/>
            <person name="Guimaraes J.B."/>
            <person name="Mendonca D."/>
            <person name="Nobrega F."/>
            <person name="Rodrigues L."/>
            <person name="Saibo N.J.M."/>
            <person name="Varela M.C."/>
            <person name="Egas C."/>
            <person name="Matos J."/>
            <person name="Miguel C.M."/>
            <person name="Oliveira M.M."/>
            <person name="Ricardo C.P."/>
            <person name="Goncalves S."/>
        </authorList>
    </citation>
    <scope>NUCLEOTIDE SEQUENCE [LARGE SCALE GENOMIC DNA]</scope>
    <source>
        <strain evidence="2">cv. HL8</strain>
    </source>
</reference>
<comment type="caution">
    <text evidence="1">The sequence shown here is derived from an EMBL/GenBank/DDBJ whole genome shotgun (WGS) entry which is preliminary data.</text>
</comment>
<keyword evidence="2" id="KW-1185">Reference proteome</keyword>
<gene>
    <name evidence="1" type="ORF">CFP56_011856</name>
</gene>